<organism evidence="3 4">
    <name type="scientific">Afipia carboxidovorans (strain ATCC 49405 / DSM 1227 / KCTC 32145 / OM5)</name>
    <name type="common">Oligotropha carboxidovorans</name>
    <dbReference type="NCBI Taxonomy" id="504832"/>
    <lineage>
        <taxon>Bacteria</taxon>
        <taxon>Pseudomonadati</taxon>
        <taxon>Pseudomonadota</taxon>
        <taxon>Alphaproteobacteria</taxon>
        <taxon>Hyphomicrobiales</taxon>
        <taxon>Nitrobacteraceae</taxon>
        <taxon>Afipia</taxon>
    </lineage>
</organism>
<dbReference type="AlphaFoldDB" id="B6JE61"/>
<feature type="region of interest" description="Disordered" evidence="1">
    <location>
        <begin position="112"/>
        <end position="150"/>
    </location>
</feature>
<keyword evidence="4" id="KW-1185">Reference proteome</keyword>
<dbReference type="HOGENOM" id="CLU_135596_1_0_5"/>
<dbReference type="OrthoDB" id="6228405at2"/>
<name>B6JE61_AFIC5</name>
<evidence type="ECO:0008006" key="5">
    <source>
        <dbReference type="Google" id="ProtNLM"/>
    </source>
</evidence>
<proteinExistence type="predicted"/>
<dbReference type="RefSeq" id="WP_012563976.1">
    <property type="nucleotide sequence ID" value="NC_011386.1"/>
</dbReference>
<dbReference type="KEGG" id="ocg:OCA5_c12360"/>
<feature type="transmembrane region" description="Helical" evidence="2">
    <location>
        <begin position="67"/>
        <end position="92"/>
    </location>
</feature>
<keyword evidence="2" id="KW-0472">Membrane</keyword>
<feature type="compositionally biased region" description="Pro residues" evidence="1">
    <location>
        <begin position="115"/>
        <end position="124"/>
    </location>
</feature>
<keyword evidence="2" id="KW-0812">Transmembrane</keyword>
<evidence type="ECO:0000256" key="1">
    <source>
        <dbReference type="SAM" id="MobiDB-lite"/>
    </source>
</evidence>
<evidence type="ECO:0000313" key="4">
    <source>
        <dbReference type="Proteomes" id="UP000007730"/>
    </source>
</evidence>
<dbReference type="Proteomes" id="UP000007730">
    <property type="component" value="Chromosome"/>
</dbReference>
<dbReference type="EMBL" id="CP002826">
    <property type="protein sequence ID" value="AEI05952.1"/>
    <property type="molecule type" value="Genomic_DNA"/>
</dbReference>
<sequence>MNDSLHPLAPHHLPSFITPPGNTDILMVVVGIILLLAILFVGNIYLQIHSLPERMAHKSQKLQFEIVAVLCLLALFTHNHLFWVAGLLLALIDLPDFTTPLHSIAASVQKIAGIPPDPDPPEPPEMSRAAASLPNEKEDSNDEVREQGHA</sequence>
<dbReference type="PATRIC" id="fig|504832.7.peg.1314"/>
<protein>
    <recommendedName>
        <fullName evidence="5">Transmembrane protein</fullName>
    </recommendedName>
</protein>
<feature type="compositionally biased region" description="Basic and acidic residues" evidence="1">
    <location>
        <begin position="135"/>
        <end position="150"/>
    </location>
</feature>
<evidence type="ECO:0000256" key="2">
    <source>
        <dbReference type="SAM" id="Phobius"/>
    </source>
</evidence>
<evidence type="ECO:0000313" key="3">
    <source>
        <dbReference type="EMBL" id="AEI05952.1"/>
    </source>
</evidence>
<accession>B6JE61</accession>
<gene>
    <name evidence="3" type="ordered locus">OCA5_c12360</name>
</gene>
<dbReference type="STRING" id="504832.OCA5_c12360"/>
<dbReference type="eggNOG" id="ENOG5032USD">
    <property type="taxonomic scope" value="Bacteria"/>
</dbReference>
<dbReference type="KEGG" id="oca:OCAR_6840"/>
<feature type="transmembrane region" description="Helical" evidence="2">
    <location>
        <begin position="25"/>
        <end position="46"/>
    </location>
</feature>
<reference evidence="3 4" key="1">
    <citation type="journal article" date="2011" name="J. Bacteriol.">
        <title>Complete genome sequences of the chemolithoautotrophic Oligotropha carboxidovorans strains OM4 and OM5.</title>
        <authorList>
            <person name="Volland S."/>
            <person name="Rachinger M."/>
            <person name="Strittmatter A."/>
            <person name="Daniel R."/>
            <person name="Gottschalk G."/>
            <person name="Meyer O."/>
        </authorList>
    </citation>
    <scope>NUCLEOTIDE SEQUENCE [LARGE SCALE GENOMIC DNA]</scope>
    <source>
        <strain evidence="4">ATCC 49405 / DSM 1227 / KCTC 32145 / OM5</strain>
    </source>
</reference>
<keyword evidence="2" id="KW-1133">Transmembrane helix</keyword>